<evidence type="ECO:0000313" key="3">
    <source>
        <dbReference type="Proteomes" id="UP001315860"/>
    </source>
</evidence>
<sequence>MPENVSDGTDEPIDGQESGPGRPGLPNEEDESRANETAPELVEVLPNVVAVFGELPEELENSLERLNTGLLSTRDHTHIASVVAAAGTAATVGGNLAQGAASMQGLYRLSEESRALLNAGGRLAVKDGKNLGTILLPKGSTKTLAQARFTPAAGVSVAQTAVALGPALAMVALQTQLNEVSALVRRNIDLTQSVIESNRRDERARLMSLIESVDQALEAAQIAGSVPASLWDTIASKKTDIGTERNKYRSSIEDHLRKITELNVRQRREFLQSNAQTIAFDAFALLAAVKAWTGFQALAGAVAREAGATDPAEAKHFESIVENTQRELTSDLDDIATLLGSLTRELRIIVAMPGPSSLKLSSKRKDIDTTRKLASSVLEAIAPLGDTFLAPSAPLARPEVVCAPPDVALDPYWELLRWLLEPDEQLRAIGLGAENPAHGRVGAVVSAAKEKIGSTLDKDPNRVMVAVTDRRILTGDTTGLFKEAVFQDDTKLDEVRYVRAIVSEGESQESRIDLITRMKNHEWFFSPQIGTRDVEALAAILAESMMLPESERLQFAGRDEIPDRSIAASDGLGR</sequence>
<keyword evidence="3" id="KW-1185">Reference proteome</keyword>
<accession>A0ABY5KI05</accession>
<dbReference type="EMBL" id="CP101990">
    <property type="protein sequence ID" value="UUI69929.1"/>
    <property type="molecule type" value="Genomic_DNA"/>
</dbReference>
<organism evidence="2 3">
    <name type="scientific">Aeromicrobium duanguangcaii</name>
    <dbReference type="NCBI Taxonomy" id="2968086"/>
    <lineage>
        <taxon>Bacteria</taxon>
        <taxon>Bacillati</taxon>
        <taxon>Actinomycetota</taxon>
        <taxon>Actinomycetes</taxon>
        <taxon>Propionibacteriales</taxon>
        <taxon>Nocardioidaceae</taxon>
        <taxon>Aeromicrobium</taxon>
    </lineage>
</organism>
<reference evidence="2 3" key="1">
    <citation type="submission" date="2022-07" db="EMBL/GenBank/DDBJ databases">
        <title>Novel species in genus Aeromicrobium.</title>
        <authorList>
            <person name="Ye L."/>
        </authorList>
    </citation>
    <scope>NUCLEOTIDE SEQUENCE [LARGE SCALE GENOMIC DNA]</scope>
    <source>
        <strain evidence="3">zg-Y50</strain>
    </source>
</reference>
<dbReference type="RefSeq" id="WP_232416531.1">
    <property type="nucleotide sequence ID" value="NZ_CP101990.1"/>
</dbReference>
<dbReference type="Proteomes" id="UP001315860">
    <property type="component" value="Chromosome"/>
</dbReference>
<name>A0ABY5KI05_9ACTN</name>
<proteinExistence type="predicted"/>
<evidence type="ECO:0000256" key="1">
    <source>
        <dbReference type="SAM" id="MobiDB-lite"/>
    </source>
</evidence>
<evidence type="ECO:0000313" key="2">
    <source>
        <dbReference type="EMBL" id="UUI69929.1"/>
    </source>
</evidence>
<protein>
    <submittedName>
        <fullName evidence="2">Uncharacterized protein</fullName>
    </submittedName>
</protein>
<gene>
    <name evidence="2" type="ORF">NP095_07495</name>
</gene>
<feature type="region of interest" description="Disordered" evidence="1">
    <location>
        <begin position="1"/>
        <end position="37"/>
    </location>
</feature>